<evidence type="ECO:0000313" key="6">
    <source>
        <dbReference type="Proteomes" id="UP001153678"/>
    </source>
</evidence>
<feature type="domain" description="YDG" evidence="4">
    <location>
        <begin position="128"/>
        <end position="280"/>
    </location>
</feature>
<dbReference type="OrthoDB" id="2270193at2759"/>
<evidence type="ECO:0000313" key="5">
    <source>
        <dbReference type="EMBL" id="CAI2161355.1"/>
    </source>
</evidence>
<dbReference type="SMART" id="SM00466">
    <property type="entry name" value="SRA"/>
    <property type="match status" value="1"/>
</dbReference>
<evidence type="ECO:0000259" key="4">
    <source>
        <dbReference type="PROSITE" id="PS51015"/>
    </source>
</evidence>
<protein>
    <submittedName>
        <fullName evidence="5">8976_t:CDS:1</fullName>
    </submittedName>
</protein>
<dbReference type="InterPro" id="IPR045134">
    <property type="entry name" value="UHRF1/2-like"/>
</dbReference>
<feature type="compositionally biased region" description="Basic residues" evidence="3">
    <location>
        <begin position="38"/>
        <end position="53"/>
    </location>
</feature>
<dbReference type="EMBL" id="CAMKVN010000002">
    <property type="protein sequence ID" value="CAI2161355.1"/>
    <property type="molecule type" value="Genomic_DNA"/>
</dbReference>
<keyword evidence="6" id="KW-1185">Reference proteome</keyword>
<reference evidence="5" key="1">
    <citation type="submission" date="2022-08" db="EMBL/GenBank/DDBJ databases">
        <authorList>
            <person name="Kallberg Y."/>
            <person name="Tangrot J."/>
            <person name="Rosling A."/>
        </authorList>
    </citation>
    <scope>NUCLEOTIDE SEQUENCE</scope>
    <source>
        <strain evidence="5">Wild A</strain>
    </source>
</reference>
<feature type="compositionally biased region" description="Basic and acidic residues" evidence="3">
    <location>
        <begin position="54"/>
        <end position="63"/>
    </location>
</feature>
<dbReference type="InterPro" id="IPR003105">
    <property type="entry name" value="SRA_YDG"/>
</dbReference>
<dbReference type="AlphaFoldDB" id="A0A9W4S9Q2"/>
<name>A0A9W4S9Q2_9GLOM</name>
<dbReference type="InterPro" id="IPR036987">
    <property type="entry name" value="SRA-YDG_sf"/>
</dbReference>
<dbReference type="PROSITE" id="PS51015">
    <property type="entry name" value="YDG"/>
    <property type="match status" value="1"/>
</dbReference>
<evidence type="ECO:0000256" key="3">
    <source>
        <dbReference type="SAM" id="MobiDB-lite"/>
    </source>
</evidence>
<sequence length="304" mass="34766">MLSDYEKKRLENIEANKRILRELGLERPPPILPAAATNKKKAGKTSKNKRKNKNVIENEDANKPNKRIKERLRHKNDDVLSRDDGIRRSSRLAKLPVKVFKEVTFDETDRYKKASEWRKNRPDPKQFGEIPDVKVGAWWQTRMECSHHGVHAPTVAGIAFVEDEGAYSVALSGGYEDDVDWGEAFTYTGSGGRDLKGTKQKPKNLRTAPQTRDQVLAAGNKALKISCETSKPVRVIRGYNLNNEYSPVEGYRYDGLYTVEKWWEEIGLAGFRVFKYAFKRMPDQLPLGTCEKSWSDSEVEEDDD</sequence>
<dbReference type="GO" id="GO:0061630">
    <property type="term" value="F:ubiquitin protein ligase activity"/>
    <property type="evidence" value="ECO:0007669"/>
    <property type="project" value="TreeGrafter"/>
</dbReference>
<dbReference type="InterPro" id="IPR015947">
    <property type="entry name" value="PUA-like_sf"/>
</dbReference>
<dbReference type="GO" id="GO:0005634">
    <property type="term" value="C:nucleus"/>
    <property type="evidence" value="ECO:0007669"/>
    <property type="project" value="UniProtKB-SubCell"/>
</dbReference>
<accession>A0A9W4S9Q2</accession>
<dbReference type="Pfam" id="PF02182">
    <property type="entry name" value="SAD_SRA"/>
    <property type="match status" value="1"/>
</dbReference>
<proteinExistence type="predicted"/>
<dbReference type="Proteomes" id="UP001153678">
    <property type="component" value="Unassembled WGS sequence"/>
</dbReference>
<evidence type="ECO:0000256" key="1">
    <source>
        <dbReference type="ARBA" id="ARBA00023242"/>
    </source>
</evidence>
<keyword evidence="1 2" id="KW-0539">Nucleus</keyword>
<gene>
    <name evidence="5" type="ORF">FWILDA_LOCUS15</name>
</gene>
<comment type="caution">
    <text evidence="5">The sequence shown here is derived from an EMBL/GenBank/DDBJ whole genome shotgun (WGS) entry which is preliminary data.</text>
</comment>
<dbReference type="GO" id="GO:0016567">
    <property type="term" value="P:protein ubiquitination"/>
    <property type="evidence" value="ECO:0007669"/>
    <property type="project" value="TreeGrafter"/>
</dbReference>
<dbReference type="PANTHER" id="PTHR14140:SF27">
    <property type="entry name" value="OS04G0289800 PROTEIN"/>
    <property type="match status" value="1"/>
</dbReference>
<dbReference type="FunFam" id="2.30.280.10:FF:000005">
    <property type="entry name" value="E3 ubiquitin-protein ligase UHRF1"/>
    <property type="match status" value="1"/>
</dbReference>
<feature type="region of interest" description="Disordered" evidence="3">
    <location>
        <begin position="21"/>
        <end position="71"/>
    </location>
</feature>
<comment type="subcellular location">
    <subcellularLocation>
        <location evidence="2">Nucleus</location>
    </subcellularLocation>
</comment>
<dbReference type="PANTHER" id="PTHR14140">
    <property type="entry name" value="E3 UBIQUITIN-PROTEIN LIGASE UHRF-RELATED"/>
    <property type="match status" value="1"/>
</dbReference>
<dbReference type="Gene3D" id="2.30.280.10">
    <property type="entry name" value="SRA-YDG"/>
    <property type="match status" value="1"/>
</dbReference>
<dbReference type="GO" id="GO:0044027">
    <property type="term" value="P:negative regulation of gene expression via chromosomal CpG island methylation"/>
    <property type="evidence" value="ECO:0007669"/>
    <property type="project" value="TreeGrafter"/>
</dbReference>
<organism evidence="5 6">
    <name type="scientific">Funneliformis geosporum</name>
    <dbReference type="NCBI Taxonomy" id="1117311"/>
    <lineage>
        <taxon>Eukaryota</taxon>
        <taxon>Fungi</taxon>
        <taxon>Fungi incertae sedis</taxon>
        <taxon>Mucoromycota</taxon>
        <taxon>Glomeromycotina</taxon>
        <taxon>Glomeromycetes</taxon>
        <taxon>Glomerales</taxon>
        <taxon>Glomeraceae</taxon>
        <taxon>Funneliformis</taxon>
    </lineage>
</organism>
<dbReference type="SUPFAM" id="SSF88697">
    <property type="entry name" value="PUA domain-like"/>
    <property type="match status" value="1"/>
</dbReference>
<evidence type="ECO:0000256" key="2">
    <source>
        <dbReference type="PROSITE-ProRule" id="PRU00358"/>
    </source>
</evidence>